<dbReference type="Pfam" id="PF13646">
    <property type="entry name" value="HEAT_2"/>
    <property type="match status" value="1"/>
</dbReference>
<dbReference type="GO" id="GO:0016491">
    <property type="term" value="F:oxidoreductase activity"/>
    <property type="evidence" value="ECO:0007669"/>
    <property type="project" value="TreeGrafter"/>
</dbReference>
<name>W7BJV5_9LIST</name>
<dbReference type="Proteomes" id="UP000019253">
    <property type="component" value="Unassembled WGS sequence"/>
</dbReference>
<keyword evidence="1" id="KW-0456">Lyase</keyword>
<dbReference type="InterPro" id="IPR004155">
    <property type="entry name" value="PBS_lyase_HEAT"/>
</dbReference>
<dbReference type="PANTHER" id="PTHR12697">
    <property type="entry name" value="PBS LYASE HEAT-LIKE PROTEIN"/>
    <property type="match status" value="1"/>
</dbReference>
<dbReference type="SUPFAM" id="SSF48371">
    <property type="entry name" value="ARM repeat"/>
    <property type="match status" value="1"/>
</dbReference>
<dbReference type="RefSeq" id="WP_036063984.1">
    <property type="nucleotide sequence ID" value="NZ_AODD01000001.1"/>
</dbReference>
<dbReference type="InterPro" id="IPR011989">
    <property type="entry name" value="ARM-like"/>
</dbReference>
<evidence type="ECO:0000313" key="1">
    <source>
        <dbReference type="EMBL" id="EUJ25090.1"/>
    </source>
</evidence>
<dbReference type="PATRIC" id="fig|1265819.5.peg.9"/>
<dbReference type="InterPro" id="IPR016024">
    <property type="entry name" value="ARM-type_fold"/>
</dbReference>
<keyword evidence="2" id="KW-1185">Reference proteome</keyword>
<dbReference type="OrthoDB" id="2360038at2"/>
<dbReference type="STRING" id="1265819.PGRAN_00050"/>
<dbReference type="PANTHER" id="PTHR12697:SF5">
    <property type="entry name" value="DEOXYHYPUSINE HYDROXYLASE"/>
    <property type="match status" value="1"/>
</dbReference>
<proteinExistence type="predicted"/>
<reference evidence="1 2" key="1">
    <citation type="journal article" date="2014" name="Int. J. Syst. Evol. Microbiol.">
        <title>Listeria floridensis sp. nov., Listeria aquatica sp. nov., Listeria cornellensis sp. nov., Listeria riparia sp. nov. and Listeria grandensis sp. nov., from agricultural and natural environments.</title>
        <authorList>
            <person name="den Bakker H.C."/>
            <person name="Warchocki S."/>
            <person name="Wright E.M."/>
            <person name="Allred A.F."/>
            <person name="Ahlstrom C."/>
            <person name="Manuel C.S."/>
            <person name="Stasiewicz M.J."/>
            <person name="Burrell A."/>
            <person name="Roof S."/>
            <person name="Strawn L."/>
            <person name="Fortes E.D."/>
            <person name="Nightingale K.K."/>
            <person name="Kephart D."/>
            <person name="Wiedmann M."/>
        </authorList>
    </citation>
    <scope>NUCLEOTIDE SEQUENCE [LARGE SCALE GENOMIC DNA]</scope>
    <source>
        <strain evidence="2">FSL F6-971</strain>
    </source>
</reference>
<organism evidence="1 2">
    <name type="scientific">Listeria grandensis FSL F6-0971</name>
    <dbReference type="NCBI Taxonomy" id="1265819"/>
    <lineage>
        <taxon>Bacteria</taxon>
        <taxon>Bacillati</taxon>
        <taxon>Bacillota</taxon>
        <taxon>Bacilli</taxon>
        <taxon>Bacillales</taxon>
        <taxon>Listeriaceae</taxon>
        <taxon>Listeria</taxon>
    </lineage>
</organism>
<dbReference type="SMART" id="SM00567">
    <property type="entry name" value="EZ_HEAT"/>
    <property type="match status" value="3"/>
</dbReference>
<protein>
    <submittedName>
        <fullName evidence="1">HEAT repeat-containing PBS lyase</fullName>
    </submittedName>
</protein>
<dbReference type="EMBL" id="AODD01000001">
    <property type="protein sequence ID" value="EUJ25090.1"/>
    <property type="molecule type" value="Genomic_DNA"/>
</dbReference>
<dbReference type="AlphaFoldDB" id="W7BJV5"/>
<sequence length="353" mass="40728">MKHWRHWEEMQEAMPGFDGTYLEEMSTFSYEVLELPPYYDKKPCLTSVFLQLMDGKMYDVSLRFIGVSSLKLDMHGDWLVGDIKISREPIEEIQFYVNDYEHGTMSFYCEEVEFLGVQESVEENLKRALTDFRILAGMVEPDCEEIVEALEVLKEFGERPVVAELLLQHVTHENQDIRDAVYEYLWYVDDPRTVDIACEGLQSEDALQRIKCLEILGKWGDGEVVPQLLAVLEKDGDALVRCYAAEAIGATANEATVSILQRLLLEEQDDVAKMGIVYGLERLGHRDLDLFFENLANDYYIVRIRIVLYLTEIALEDPRVLAAIVRVLKEYRDEEKTVAAREAFDRALEELGK</sequence>
<dbReference type="GO" id="GO:0016829">
    <property type="term" value="F:lyase activity"/>
    <property type="evidence" value="ECO:0007669"/>
    <property type="project" value="UniProtKB-KW"/>
</dbReference>
<gene>
    <name evidence="1" type="ORF">PGRAN_00050</name>
</gene>
<comment type="caution">
    <text evidence="1">The sequence shown here is derived from an EMBL/GenBank/DDBJ whole genome shotgun (WGS) entry which is preliminary data.</text>
</comment>
<accession>W7BJV5</accession>
<dbReference type="Gene3D" id="1.25.10.10">
    <property type="entry name" value="Leucine-rich Repeat Variant"/>
    <property type="match status" value="1"/>
</dbReference>
<evidence type="ECO:0000313" key="2">
    <source>
        <dbReference type="Proteomes" id="UP000019253"/>
    </source>
</evidence>